<comment type="caution">
    <text evidence="4">The sequence shown here is derived from an EMBL/GenBank/DDBJ whole genome shotgun (WGS) entry which is preliminary data.</text>
</comment>
<sequence length="147" mass="16519">MKNVLACLFTTLILCSCGTDKEKKQTIKLKEPAKKELTAIEKSAQRGKEIYRELCVTCHLTNGKGVTGAFPPLNPSDWITGKRKESIHAVKYGLKGEIVVNGVTYNNIMQYQGLDDEEVADVLNYIIDTWNPTEKMVTVEEVQQIKK</sequence>
<gene>
    <name evidence="4" type="ORF">JCM19294_188</name>
</gene>
<keyword evidence="1" id="KW-0349">Heme</keyword>
<dbReference type="InterPro" id="IPR036909">
    <property type="entry name" value="Cyt_c-like_dom_sf"/>
</dbReference>
<dbReference type="Pfam" id="PF00034">
    <property type="entry name" value="Cytochrom_C"/>
    <property type="match status" value="1"/>
</dbReference>
<dbReference type="STRING" id="319236.BST91_06400"/>
<dbReference type="GO" id="GO:0009055">
    <property type="term" value="F:electron transfer activity"/>
    <property type="evidence" value="ECO:0007669"/>
    <property type="project" value="InterPro"/>
</dbReference>
<dbReference type="InterPro" id="IPR009056">
    <property type="entry name" value="Cyt_c-like_dom"/>
</dbReference>
<dbReference type="PROSITE" id="PS51007">
    <property type="entry name" value="CYTC"/>
    <property type="match status" value="1"/>
</dbReference>
<evidence type="ECO:0000313" key="5">
    <source>
        <dbReference type="Proteomes" id="UP000029221"/>
    </source>
</evidence>
<dbReference type="PANTHER" id="PTHR35008:SF8">
    <property type="entry name" value="ALCOHOL DEHYDROGENASE CYTOCHROME C SUBUNIT"/>
    <property type="match status" value="1"/>
</dbReference>
<reference evidence="4" key="1">
    <citation type="journal article" date="2014" name="Genome Announc.">
        <title>Draft Genome Sequences of Marine Flavobacterium Nonlabens Strains NR17, NR24, NR27, NR32, NR33, and Ara13.</title>
        <authorList>
            <person name="Nakanishi M."/>
            <person name="Meirelles P."/>
            <person name="Suzuki R."/>
            <person name="Takatani N."/>
            <person name="Mino S."/>
            <person name="Suda W."/>
            <person name="Oshima K."/>
            <person name="Hattori M."/>
            <person name="Ohkuma M."/>
            <person name="Hosokawa M."/>
            <person name="Miyashita K."/>
            <person name="Thompson F.L."/>
            <person name="Niwa A."/>
            <person name="Sawabe T."/>
            <person name="Sawabe T."/>
        </authorList>
    </citation>
    <scope>NUCLEOTIDE SEQUENCE [LARGE SCALE GENOMIC DNA]</scope>
    <source>
        <strain evidence="4">JCM 19294</strain>
    </source>
</reference>
<dbReference type="Gene3D" id="1.10.760.10">
    <property type="entry name" value="Cytochrome c-like domain"/>
    <property type="match status" value="1"/>
</dbReference>
<keyword evidence="4" id="KW-0560">Oxidoreductase</keyword>
<evidence type="ECO:0000256" key="1">
    <source>
        <dbReference type="ARBA" id="ARBA00022617"/>
    </source>
</evidence>
<dbReference type="eggNOG" id="COG2010">
    <property type="taxonomic scope" value="Bacteria"/>
</dbReference>
<dbReference type="Proteomes" id="UP000029221">
    <property type="component" value="Unassembled WGS sequence"/>
</dbReference>
<dbReference type="GO" id="GO:0020037">
    <property type="term" value="F:heme binding"/>
    <property type="evidence" value="ECO:0007669"/>
    <property type="project" value="InterPro"/>
</dbReference>
<dbReference type="AlphaFoldDB" id="A0A090Q614"/>
<evidence type="ECO:0000256" key="2">
    <source>
        <dbReference type="ARBA" id="ARBA00022723"/>
    </source>
</evidence>
<dbReference type="GO" id="GO:0046872">
    <property type="term" value="F:metal ion binding"/>
    <property type="evidence" value="ECO:0007669"/>
    <property type="project" value="UniProtKB-KW"/>
</dbReference>
<dbReference type="EC" id="1.7.2.1" evidence="4"/>
<keyword evidence="5" id="KW-1185">Reference proteome</keyword>
<proteinExistence type="predicted"/>
<name>A0A090Q614_9FLAO</name>
<accession>A0A090Q614</accession>
<dbReference type="InterPro" id="IPR051459">
    <property type="entry name" value="Cytochrome_c-type_DH"/>
</dbReference>
<keyword evidence="2" id="KW-0479">Metal-binding</keyword>
<dbReference type="PANTHER" id="PTHR35008">
    <property type="entry name" value="BLL4482 PROTEIN-RELATED"/>
    <property type="match status" value="1"/>
</dbReference>
<protein>
    <submittedName>
        <fullName evidence="4">Copper-containing nitrite reductase</fullName>
        <ecNumber evidence="4">1.7.2.1</ecNumber>
    </submittedName>
</protein>
<evidence type="ECO:0000313" key="4">
    <source>
        <dbReference type="EMBL" id="GAK97652.1"/>
    </source>
</evidence>
<dbReference type="RefSeq" id="WP_042279377.1">
    <property type="nucleotide sequence ID" value="NZ_BBML01000006.1"/>
</dbReference>
<organism evidence="4 5">
    <name type="scientific">Nonlabens tegetincola</name>
    <dbReference type="NCBI Taxonomy" id="323273"/>
    <lineage>
        <taxon>Bacteria</taxon>
        <taxon>Pseudomonadati</taxon>
        <taxon>Bacteroidota</taxon>
        <taxon>Flavobacteriia</taxon>
        <taxon>Flavobacteriales</taxon>
        <taxon>Flavobacteriaceae</taxon>
        <taxon>Nonlabens</taxon>
    </lineage>
</organism>
<dbReference type="EMBL" id="BBML01000006">
    <property type="protein sequence ID" value="GAK97652.1"/>
    <property type="molecule type" value="Genomic_DNA"/>
</dbReference>
<keyword evidence="3" id="KW-0408">Iron</keyword>
<dbReference type="PROSITE" id="PS51257">
    <property type="entry name" value="PROKAR_LIPOPROTEIN"/>
    <property type="match status" value="1"/>
</dbReference>
<evidence type="ECO:0000256" key="3">
    <source>
        <dbReference type="ARBA" id="ARBA00023004"/>
    </source>
</evidence>
<dbReference type="SUPFAM" id="SSF46626">
    <property type="entry name" value="Cytochrome c"/>
    <property type="match status" value="1"/>
</dbReference>
<dbReference type="GO" id="GO:0050421">
    <property type="term" value="F:nitrite reductase (NO-forming) activity"/>
    <property type="evidence" value="ECO:0007669"/>
    <property type="project" value="UniProtKB-EC"/>
</dbReference>